<feature type="region of interest" description="Disordered" evidence="3">
    <location>
        <begin position="20"/>
        <end position="71"/>
    </location>
</feature>
<organism evidence="5 6">
    <name type="scientific">Bodo saltans</name>
    <name type="common">Flagellated protozoan</name>
    <dbReference type="NCBI Taxonomy" id="75058"/>
    <lineage>
        <taxon>Eukaryota</taxon>
        <taxon>Discoba</taxon>
        <taxon>Euglenozoa</taxon>
        <taxon>Kinetoplastea</taxon>
        <taxon>Metakinetoplastina</taxon>
        <taxon>Eubodonida</taxon>
        <taxon>Bodonidae</taxon>
        <taxon>Bodo</taxon>
    </lineage>
</organism>
<keyword evidence="2" id="KW-0694">RNA-binding</keyword>
<dbReference type="GO" id="GO:0003729">
    <property type="term" value="F:mRNA binding"/>
    <property type="evidence" value="ECO:0007669"/>
    <property type="project" value="InterPro"/>
</dbReference>
<dbReference type="AlphaFoldDB" id="A0A0S4J0L8"/>
<dbReference type="Proteomes" id="UP000051952">
    <property type="component" value="Unassembled WGS sequence"/>
</dbReference>
<reference evidence="6" key="1">
    <citation type="submission" date="2015-09" db="EMBL/GenBank/DDBJ databases">
        <authorList>
            <consortium name="Pathogen Informatics"/>
        </authorList>
    </citation>
    <scope>NUCLEOTIDE SEQUENCE [LARGE SCALE GENOMIC DNA]</scope>
    <source>
        <strain evidence="6">Lake Konstanz</strain>
    </source>
</reference>
<dbReference type="Gene3D" id="1.10.8.1120">
    <property type="entry name" value="Histone RNA hairpin-binding protein RNA-binding domain"/>
    <property type="match status" value="1"/>
</dbReference>
<dbReference type="OrthoDB" id="265795at2759"/>
<dbReference type="PANTHER" id="PTHR17408">
    <property type="entry name" value="HISTONE RNA HAIRPIN-BINDING PROTEIN"/>
    <property type="match status" value="1"/>
</dbReference>
<proteinExistence type="inferred from homology"/>
<gene>
    <name evidence="5" type="ORF">BSAL_85420</name>
</gene>
<evidence type="ECO:0000256" key="3">
    <source>
        <dbReference type="SAM" id="MobiDB-lite"/>
    </source>
</evidence>
<dbReference type="PANTHER" id="PTHR17408:SF12">
    <property type="entry name" value="HISTONE RNA HAIRPIN-BINDING PROTEIN RNA-BINDING DOMAIN-CONTAINING PROTEIN"/>
    <property type="match status" value="1"/>
</dbReference>
<evidence type="ECO:0000259" key="4">
    <source>
        <dbReference type="Pfam" id="PF15247"/>
    </source>
</evidence>
<feature type="domain" description="Histone RNA hairpin-binding protein RNA-binding" evidence="4">
    <location>
        <begin position="66"/>
        <end position="136"/>
    </location>
</feature>
<name>A0A0S4J0L8_BODSA</name>
<sequence length="273" mass="30982">MSATNQHVGLMEAELVRAFTTPNADQRNSSGRQPSPLSSMPRTQQKQVRGVSRPLCNNDDEEDVTDRKMHQRTKQIQYGLNTDGYANMVRLVKSDSRLRNGGVLPLQPPSATLKVSKRAWDVLARKWRRALHLFDDVFIEEEDKDTTTLEQVVEQQRMKWVAQRNQNLCRADRTPMSASSIFAARNSPSVVKRLPMEDNMKPILRSLEYFQDLHAVVPDHASSLTRGNTGVSPTDAGIKMFIAPSAVFFFPPPTSLRKKKLQHTVVAHLWSHR</sequence>
<dbReference type="InterPro" id="IPR029344">
    <property type="entry name" value="SLBP_RNA_bind"/>
</dbReference>
<dbReference type="InterPro" id="IPR038294">
    <property type="entry name" value="SLBP_RNA_bind_sf"/>
</dbReference>
<evidence type="ECO:0000256" key="1">
    <source>
        <dbReference type="ARBA" id="ARBA00006151"/>
    </source>
</evidence>
<dbReference type="GO" id="GO:0005737">
    <property type="term" value="C:cytoplasm"/>
    <property type="evidence" value="ECO:0007669"/>
    <property type="project" value="TreeGrafter"/>
</dbReference>
<dbReference type="GO" id="GO:0071207">
    <property type="term" value="F:histone pre-mRNA stem-loop binding"/>
    <property type="evidence" value="ECO:0007669"/>
    <property type="project" value="TreeGrafter"/>
</dbReference>
<protein>
    <recommendedName>
        <fullName evidence="4">Histone RNA hairpin-binding protein RNA-binding domain-containing protein</fullName>
    </recommendedName>
</protein>
<dbReference type="VEuPathDB" id="TriTrypDB:BSAL_85420"/>
<dbReference type="GO" id="GO:0071204">
    <property type="term" value="C:histone pre-mRNA 3'end processing complex"/>
    <property type="evidence" value="ECO:0007669"/>
    <property type="project" value="TreeGrafter"/>
</dbReference>
<evidence type="ECO:0000313" key="5">
    <source>
        <dbReference type="EMBL" id="CUG77401.1"/>
    </source>
</evidence>
<feature type="compositionally biased region" description="Polar residues" evidence="3">
    <location>
        <begin position="20"/>
        <end position="47"/>
    </location>
</feature>
<evidence type="ECO:0000313" key="6">
    <source>
        <dbReference type="Proteomes" id="UP000051952"/>
    </source>
</evidence>
<keyword evidence="6" id="KW-1185">Reference proteome</keyword>
<dbReference type="GO" id="GO:0051028">
    <property type="term" value="P:mRNA transport"/>
    <property type="evidence" value="ECO:0007669"/>
    <property type="project" value="TreeGrafter"/>
</dbReference>
<dbReference type="GO" id="GO:0006398">
    <property type="term" value="P:mRNA 3'-end processing by stem-loop binding and cleavage"/>
    <property type="evidence" value="ECO:0007669"/>
    <property type="project" value="TreeGrafter"/>
</dbReference>
<comment type="similarity">
    <text evidence="1">Belongs to the SLBP family.</text>
</comment>
<dbReference type="EMBL" id="CYKH01001006">
    <property type="protein sequence ID" value="CUG77401.1"/>
    <property type="molecule type" value="Genomic_DNA"/>
</dbReference>
<dbReference type="InterPro" id="IPR026502">
    <property type="entry name" value="SLBP1/SLBP2"/>
</dbReference>
<evidence type="ECO:0000256" key="2">
    <source>
        <dbReference type="ARBA" id="ARBA00022884"/>
    </source>
</evidence>
<accession>A0A0S4J0L8</accession>
<dbReference type="Pfam" id="PF15247">
    <property type="entry name" value="SLBP_RNA_bind"/>
    <property type="match status" value="1"/>
</dbReference>